<feature type="compositionally biased region" description="Low complexity" evidence="19">
    <location>
        <begin position="1694"/>
        <end position="1704"/>
    </location>
</feature>
<feature type="compositionally biased region" description="Basic and acidic residues" evidence="19">
    <location>
        <begin position="1675"/>
        <end position="1688"/>
    </location>
</feature>
<dbReference type="GO" id="GO:0016020">
    <property type="term" value="C:membrane"/>
    <property type="evidence" value="ECO:0007669"/>
    <property type="project" value="UniProtKB-SubCell"/>
</dbReference>
<evidence type="ECO:0000256" key="3">
    <source>
        <dbReference type="ARBA" id="ARBA00022527"/>
    </source>
</evidence>
<evidence type="ECO:0000256" key="6">
    <source>
        <dbReference type="ARBA" id="ARBA00022692"/>
    </source>
</evidence>
<evidence type="ECO:0000256" key="9">
    <source>
        <dbReference type="ARBA" id="ARBA00022741"/>
    </source>
</evidence>
<keyword evidence="7" id="KW-0732">Signal</keyword>
<feature type="domain" description="Protein kinase" evidence="21">
    <location>
        <begin position="605"/>
        <end position="826"/>
    </location>
</feature>
<evidence type="ECO:0000256" key="2">
    <source>
        <dbReference type="ARBA" id="ARBA00012513"/>
    </source>
</evidence>
<dbReference type="Pfam" id="PF13855">
    <property type="entry name" value="LRR_8"/>
    <property type="match status" value="2"/>
</dbReference>
<dbReference type="Pfam" id="PF00560">
    <property type="entry name" value="LRR_1"/>
    <property type="match status" value="4"/>
</dbReference>
<dbReference type="InterPro" id="IPR017441">
    <property type="entry name" value="Protein_kinase_ATP_BS"/>
</dbReference>
<dbReference type="PROSITE" id="PS50011">
    <property type="entry name" value="PROTEIN_KINASE_DOM"/>
    <property type="match status" value="2"/>
</dbReference>
<feature type="binding site" evidence="18">
    <location>
        <position position="633"/>
    </location>
    <ligand>
        <name>ATP</name>
        <dbReference type="ChEBI" id="CHEBI:30616"/>
    </ligand>
</feature>
<evidence type="ECO:0000256" key="5">
    <source>
        <dbReference type="ARBA" id="ARBA00022679"/>
    </source>
</evidence>
<dbReference type="Gene3D" id="3.80.10.10">
    <property type="entry name" value="Ribonuclease Inhibitor"/>
    <property type="match status" value="5"/>
</dbReference>
<comment type="catalytic activity">
    <reaction evidence="17">
        <text>L-seryl-[protein] + ATP = O-phospho-L-seryl-[protein] + ADP + H(+)</text>
        <dbReference type="Rhea" id="RHEA:17989"/>
        <dbReference type="Rhea" id="RHEA-COMP:9863"/>
        <dbReference type="Rhea" id="RHEA-COMP:11604"/>
        <dbReference type="ChEBI" id="CHEBI:15378"/>
        <dbReference type="ChEBI" id="CHEBI:29999"/>
        <dbReference type="ChEBI" id="CHEBI:30616"/>
        <dbReference type="ChEBI" id="CHEBI:83421"/>
        <dbReference type="ChEBI" id="CHEBI:456216"/>
        <dbReference type="EC" id="2.7.11.1"/>
    </reaction>
</comment>
<keyword evidence="4" id="KW-0433">Leucine-rich repeat</keyword>
<dbReference type="FunFam" id="3.30.200.20:FF:000039">
    <property type="entry name" value="receptor-like protein kinase FERONIA"/>
    <property type="match status" value="1"/>
</dbReference>
<protein>
    <recommendedName>
        <fullName evidence="2">non-specific serine/threonine protein kinase</fullName>
        <ecNumber evidence="2">2.7.11.1</ecNumber>
    </recommendedName>
</protein>
<feature type="transmembrane region" description="Helical" evidence="20">
    <location>
        <begin position="1399"/>
        <end position="1423"/>
    </location>
</feature>
<sequence>MIYIFACCSKMFPSRAWSFVAVLLLVWSSWSSLLIGADDHLKTHPDEVNALKEIKRSLIDVNNNLSSWNRIDSDPCKSNWTGVLCFSAEDGYLHVTELHLLNMNLSGNLSPALGRLSYLETLNFMWNNISGSIPEEIGNINSLKLLLLSGNRLTGSLPEKLGYLPDLDRIQIDENQISGSIPESFANLKKTKHFHMNNNLINGQIPSELFTLPNLLHFPLDNNNLSGSLPPEFSEMQNLSILQLDNNNFGGTTIPDSYKNMSKLLKLSLRNCSLQGPIPDLSRIPNLCYVDLSSNHLDGIIPPNKLSPNITTIDLSNNSLTGTIPAASFSDLPKLQKLDFESNQLSNISGSFDLPLNVTLRLRGNPLCSNTSLANFCGSQRQDNDDESHMNPSTNSSALECPQCRTPFEAPRTLPFSCFCAVPLRIGYRLKSPSFSYFLPYTSEFKDYLIKSLSLEPYQLEIESFEWLNGPRLGTVLKIFPASNSSNSDSNIFNVSEAKRIENIFMTWSINDPPFFGPYELRYFIPYVFPASPKGAISKGALIGIILGGIAAAVTLSAIVSLVIVRANLRRYHPLSKRQRCDIFYELDKNQWCEKLHLQLATNNFSSSSQVGQGGYGKVYKGILEDGTVVAIKRAQEGSLQGQREFLTEIDFLSRLHHRNLVSLVGYCNEEGEQMLVYEFMSRGTLGDQLSGMQVKIVTKIATKPFPRFNQLRKTTPWFQNQGYLDPEYFLTHQLTDKSDVYSLGVVFLELVTGMPPISHGKNIVREVTIAYQSGMIFSMIDRRMNSYPPACVEKFVTLALKCSQDETESRPSMAEVVRELENILLSMPEFDIQITELVTCSDHTRVVDPPSSSSSSTRIIVVGVDNNITDPAEVKALQDIKKNLFDINKNLSNWNRGDPCTSNWTGVLCFNTTKDDGYLHVRELQLLRMNLSGQLSPELGRLSYLEILDFMWNNITGPIPKEIGNIKPLFLLLLNGNQLTGSLPEELGYLPNLDRIQIDQNNISGPLPNSFANLNKTKHFHMNNNSISGQIPPELSRLPKLVHFLLDNNNLSGYLPPEFSNLPDLLIIQLDNNNFEGTTIPDSYSNMSKLLKLSLRNCRLQGQIPDLSKIPELGYLDLSSNQLNGSLPQGQLSSNITTINLSNNNLTGTIPATFTSLPKLQRLLIANNSLDGSVPSTLWQNRTLNANETLTLDFENNNLTNISGSPSLPLNVTLWLRGNPLCSNNNLPNLCGSKNDEESNMQVSKYSPPECPPQSCPSPYEYSRSSPVPCFCAAPLLVEYRLKSPGFSYFRQYLTTFEEYITKGLELNPYQLDLDSFTWQKGPRLRMYLKLFPVYGVDKKTTNVFNDSEVRRIRSMFTGWLIPDSDLFGPYELLDFILLEPYQHVFPASPKSGISKGVLIGAILGGIAVAVTLSAIIALFIVRLHMKRYQAISKRRHSSKISMKIDGVKSFTYEEMALATNNFSSSAQVGQGGYGKVYKGVLADGMVVAIKRAQEGSLQGEKEFLTEIQFLSRMHHRNLVSLVGYCDEEGEQMLVYEFMSNGTLRDQLSGIVPAHVSTVVKGTPGYLDPEYFLTHKLTDKSDVYSLGVVFLELLTGMQPISHGKNIVREVNVAYQSGMIFSVIDEKMGSYPSECVEKFVTLALKCCKDDTDARPSMAEVVRELENIWLMMPESDTKTTTEKVTKDPATKLLDTSPSASSSSTTKNPFVSSDVSGSNLVSGVIPTITPR</sequence>
<accession>A0A5C7GR96</accession>
<evidence type="ECO:0000256" key="14">
    <source>
        <dbReference type="ARBA" id="ARBA00023170"/>
    </source>
</evidence>
<keyword evidence="6 20" id="KW-0812">Transmembrane</keyword>
<dbReference type="InterPro" id="IPR013210">
    <property type="entry name" value="LRR_N_plant-typ"/>
</dbReference>
<dbReference type="InterPro" id="IPR003591">
    <property type="entry name" value="Leu-rich_rpt_typical-subtyp"/>
</dbReference>
<evidence type="ECO:0000256" key="12">
    <source>
        <dbReference type="ARBA" id="ARBA00022989"/>
    </source>
</evidence>
<dbReference type="InterPro" id="IPR000719">
    <property type="entry name" value="Prot_kinase_dom"/>
</dbReference>
<keyword evidence="14" id="KW-0675">Receptor</keyword>
<keyword evidence="11 18" id="KW-0067">ATP-binding</keyword>
<dbReference type="Pfam" id="PF00069">
    <property type="entry name" value="Pkinase"/>
    <property type="match status" value="2"/>
</dbReference>
<gene>
    <name evidence="22" type="ORF">EZV62_026126</name>
</gene>
<evidence type="ECO:0000256" key="17">
    <source>
        <dbReference type="ARBA" id="ARBA00048679"/>
    </source>
</evidence>
<dbReference type="FunFam" id="3.80.10.10:FF:000387">
    <property type="entry name" value="Probable LRR receptor-like serine/threonine-protein kinase At1g06840"/>
    <property type="match status" value="2"/>
</dbReference>
<keyword evidence="13 20" id="KW-0472">Membrane</keyword>
<dbReference type="OrthoDB" id="2020077at2759"/>
<comment type="catalytic activity">
    <reaction evidence="16">
        <text>L-threonyl-[protein] + ATP = O-phospho-L-threonyl-[protein] + ADP + H(+)</text>
        <dbReference type="Rhea" id="RHEA:46608"/>
        <dbReference type="Rhea" id="RHEA-COMP:11060"/>
        <dbReference type="Rhea" id="RHEA-COMP:11605"/>
        <dbReference type="ChEBI" id="CHEBI:15378"/>
        <dbReference type="ChEBI" id="CHEBI:30013"/>
        <dbReference type="ChEBI" id="CHEBI:30616"/>
        <dbReference type="ChEBI" id="CHEBI:61977"/>
        <dbReference type="ChEBI" id="CHEBI:456216"/>
        <dbReference type="EC" id="2.7.11.1"/>
    </reaction>
</comment>
<dbReference type="Proteomes" id="UP000323000">
    <property type="component" value="Chromosome 13"/>
</dbReference>
<dbReference type="PANTHER" id="PTHR45974">
    <property type="entry name" value="RECEPTOR-LIKE PROTEIN 55"/>
    <property type="match status" value="1"/>
</dbReference>
<dbReference type="Pfam" id="PF08263">
    <property type="entry name" value="LRRNT_2"/>
    <property type="match status" value="2"/>
</dbReference>
<dbReference type="GO" id="GO:0005524">
    <property type="term" value="F:ATP binding"/>
    <property type="evidence" value="ECO:0007669"/>
    <property type="project" value="UniProtKB-UniRule"/>
</dbReference>
<dbReference type="EC" id="2.7.11.1" evidence="2"/>
<dbReference type="SMART" id="SM00369">
    <property type="entry name" value="LRR_TYP"/>
    <property type="match status" value="7"/>
</dbReference>
<evidence type="ECO:0000313" key="22">
    <source>
        <dbReference type="EMBL" id="TXG46832.1"/>
    </source>
</evidence>
<keyword evidence="15" id="KW-0325">Glycoprotein</keyword>
<evidence type="ECO:0000256" key="7">
    <source>
        <dbReference type="ARBA" id="ARBA00022729"/>
    </source>
</evidence>
<keyword evidence="12 20" id="KW-1133">Transmembrane helix</keyword>
<feature type="region of interest" description="Disordered" evidence="19">
    <location>
        <begin position="1675"/>
        <end position="1713"/>
    </location>
</feature>
<organism evidence="22 23">
    <name type="scientific">Acer yangbiense</name>
    <dbReference type="NCBI Taxonomy" id="1000413"/>
    <lineage>
        <taxon>Eukaryota</taxon>
        <taxon>Viridiplantae</taxon>
        <taxon>Streptophyta</taxon>
        <taxon>Embryophyta</taxon>
        <taxon>Tracheophyta</taxon>
        <taxon>Spermatophyta</taxon>
        <taxon>Magnoliopsida</taxon>
        <taxon>eudicotyledons</taxon>
        <taxon>Gunneridae</taxon>
        <taxon>Pentapetalae</taxon>
        <taxon>rosids</taxon>
        <taxon>malvids</taxon>
        <taxon>Sapindales</taxon>
        <taxon>Sapindaceae</taxon>
        <taxon>Hippocastanoideae</taxon>
        <taxon>Acereae</taxon>
        <taxon>Acer</taxon>
    </lineage>
</organism>
<dbReference type="PROSITE" id="PS00107">
    <property type="entry name" value="PROTEIN_KINASE_ATP"/>
    <property type="match status" value="2"/>
</dbReference>
<reference evidence="23" key="1">
    <citation type="journal article" date="2019" name="Gigascience">
        <title>De novo genome assembly of the endangered Acer yangbiense, a plant species with extremely small populations endemic to Yunnan Province, China.</title>
        <authorList>
            <person name="Yang J."/>
            <person name="Wariss H.M."/>
            <person name="Tao L."/>
            <person name="Zhang R."/>
            <person name="Yun Q."/>
            <person name="Hollingsworth P."/>
            <person name="Dao Z."/>
            <person name="Luo G."/>
            <person name="Guo H."/>
            <person name="Ma Y."/>
            <person name="Sun W."/>
        </authorList>
    </citation>
    <scope>NUCLEOTIDE SEQUENCE [LARGE SCALE GENOMIC DNA]</scope>
    <source>
        <strain evidence="23">cv. Malutang</strain>
    </source>
</reference>
<keyword evidence="8" id="KW-0677">Repeat</keyword>
<dbReference type="InterPro" id="IPR001245">
    <property type="entry name" value="Ser-Thr/Tyr_kinase_cat_dom"/>
</dbReference>
<proteinExistence type="predicted"/>
<evidence type="ECO:0000256" key="15">
    <source>
        <dbReference type="ARBA" id="ARBA00023180"/>
    </source>
</evidence>
<evidence type="ECO:0000256" key="1">
    <source>
        <dbReference type="ARBA" id="ARBA00004370"/>
    </source>
</evidence>
<comment type="subcellular location">
    <subcellularLocation>
        <location evidence="1">Membrane</location>
    </subcellularLocation>
</comment>
<dbReference type="EMBL" id="VAHF01000013">
    <property type="protein sequence ID" value="TXG46832.1"/>
    <property type="molecule type" value="Genomic_DNA"/>
</dbReference>
<keyword evidence="23" id="KW-1185">Reference proteome</keyword>
<evidence type="ECO:0000313" key="23">
    <source>
        <dbReference type="Proteomes" id="UP000323000"/>
    </source>
</evidence>
<evidence type="ECO:0000256" key="18">
    <source>
        <dbReference type="PROSITE-ProRule" id="PRU10141"/>
    </source>
</evidence>
<keyword evidence="10" id="KW-0418">Kinase</keyword>
<dbReference type="GO" id="GO:0004674">
    <property type="term" value="F:protein serine/threonine kinase activity"/>
    <property type="evidence" value="ECO:0007669"/>
    <property type="project" value="UniProtKB-KW"/>
</dbReference>
<dbReference type="SUPFAM" id="SSF56112">
    <property type="entry name" value="Protein kinase-like (PK-like)"/>
    <property type="match status" value="2"/>
</dbReference>
<comment type="caution">
    <text evidence="22">The sequence shown here is derived from an EMBL/GenBank/DDBJ whole genome shotgun (WGS) entry which is preliminary data.</text>
</comment>
<dbReference type="InterPro" id="IPR001611">
    <property type="entry name" value="Leu-rich_rpt"/>
</dbReference>
<dbReference type="FunFam" id="3.30.200.20:FF:000328">
    <property type="entry name" value="Leucine-rich repeat protein kinase family protein"/>
    <property type="match status" value="1"/>
</dbReference>
<dbReference type="InterPro" id="IPR011009">
    <property type="entry name" value="Kinase-like_dom_sf"/>
</dbReference>
<keyword evidence="5" id="KW-0808">Transferase</keyword>
<dbReference type="InterPro" id="IPR032675">
    <property type="entry name" value="LRR_dom_sf"/>
</dbReference>
<name>A0A5C7GR96_9ROSI</name>
<feature type="domain" description="Protein kinase" evidence="21">
    <location>
        <begin position="1464"/>
        <end position="1729"/>
    </location>
</feature>
<dbReference type="Gene3D" id="3.30.200.20">
    <property type="entry name" value="Phosphorylase Kinase, domain 1"/>
    <property type="match status" value="2"/>
</dbReference>
<evidence type="ECO:0000256" key="19">
    <source>
        <dbReference type="SAM" id="MobiDB-lite"/>
    </source>
</evidence>
<dbReference type="PROSITE" id="PS51450">
    <property type="entry name" value="LRR"/>
    <property type="match status" value="1"/>
</dbReference>
<keyword evidence="9 18" id="KW-0547">Nucleotide-binding</keyword>
<evidence type="ECO:0000256" key="10">
    <source>
        <dbReference type="ARBA" id="ARBA00022777"/>
    </source>
</evidence>
<dbReference type="Gene3D" id="1.10.510.10">
    <property type="entry name" value="Transferase(Phosphotransferase) domain 1"/>
    <property type="match status" value="2"/>
</dbReference>
<evidence type="ECO:0000256" key="16">
    <source>
        <dbReference type="ARBA" id="ARBA00047899"/>
    </source>
</evidence>
<evidence type="ECO:0000256" key="20">
    <source>
        <dbReference type="SAM" id="Phobius"/>
    </source>
</evidence>
<dbReference type="FunFam" id="3.80.10.10:FF:000589">
    <property type="entry name" value="Probable LRR receptor-like serine/threonine-protein kinase At1g06840"/>
    <property type="match status" value="1"/>
</dbReference>
<evidence type="ECO:0000256" key="11">
    <source>
        <dbReference type="ARBA" id="ARBA00022840"/>
    </source>
</evidence>
<feature type="transmembrane region" description="Helical" evidence="20">
    <location>
        <begin position="541"/>
        <end position="569"/>
    </location>
</feature>
<evidence type="ECO:0000259" key="21">
    <source>
        <dbReference type="PROSITE" id="PS50011"/>
    </source>
</evidence>
<evidence type="ECO:0000256" key="8">
    <source>
        <dbReference type="ARBA" id="ARBA00022737"/>
    </source>
</evidence>
<feature type="binding site" evidence="18">
    <location>
        <position position="1492"/>
    </location>
    <ligand>
        <name>ATP</name>
        <dbReference type="ChEBI" id="CHEBI:30616"/>
    </ligand>
</feature>
<dbReference type="PANTHER" id="PTHR45974:SF134">
    <property type="entry name" value="OS01G0960400 PROTEIN"/>
    <property type="match status" value="1"/>
</dbReference>
<keyword evidence="3" id="KW-0723">Serine/threonine-protein kinase</keyword>
<evidence type="ECO:0000256" key="13">
    <source>
        <dbReference type="ARBA" id="ARBA00023136"/>
    </source>
</evidence>
<dbReference type="Pfam" id="PF07714">
    <property type="entry name" value="PK_Tyr_Ser-Thr"/>
    <property type="match status" value="2"/>
</dbReference>
<dbReference type="SUPFAM" id="SSF52058">
    <property type="entry name" value="L domain-like"/>
    <property type="match status" value="2"/>
</dbReference>
<evidence type="ECO:0000256" key="4">
    <source>
        <dbReference type="ARBA" id="ARBA00022614"/>
    </source>
</evidence>